<keyword evidence="1" id="KW-0732">Signal</keyword>
<reference evidence="2" key="1">
    <citation type="journal article" date="2014" name="Int. J. Syst. Evol. Microbiol.">
        <title>Complete genome sequence of Corynebacterium casei LMG S-19264T (=DSM 44701T), isolated from a smear-ripened cheese.</title>
        <authorList>
            <consortium name="US DOE Joint Genome Institute (JGI-PGF)"/>
            <person name="Walter F."/>
            <person name="Albersmeier A."/>
            <person name="Kalinowski J."/>
            <person name="Ruckert C."/>
        </authorList>
    </citation>
    <scope>NUCLEOTIDE SEQUENCE</scope>
    <source>
        <strain evidence="2">JCM 4637</strain>
    </source>
</reference>
<sequence length="128" mass="13000">MQSYVRRTALALAATALTVTSLVGCGALDKALDCANTAATIAGSVDRLQQAVSNAANDPLASQQALNDIDRELKSLGDKTDNADLSKAVKDLGTGVDNVRKAIDGGDATPDLTPITSAASEIGKVCTP</sequence>
<reference evidence="2" key="2">
    <citation type="submission" date="2020-09" db="EMBL/GenBank/DDBJ databases">
        <authorList>
            <person name="Sun Q."/>
            <person name="Ohkuma M."/>
        </authorList>
    </citation>
    <scope>NUCLEOTIDE SEQUENCE</scope>
    <source>
        <strain evidence="2">JCM 4637</strain>
    </source>
</reference>
<protein>
    <recommendedName>
        <fullName evidence="4">Secreted protein</fullName>
    </recommendedName>
</protein>
<dbReference type="RefSeq" id="WP_189823998.1">
    <property type="nucleotide sequence ID" value="NZ_BMVC01000006.1"/>
</dbReference>
<feature type="chain" id="PRO_5038985689" description="Secreted protein" evidence="1">
    <location>
        <begin position="27"/>
        <end position="128"/>
    </location>
</feature>
<organism evidence="2 3">
    <name type="scientific">Streptomyces finlayi</name>
    <dbReference type="NCBI Taxonomy" id="67296"/>
    <lineage>
        <taxon>Bacteria</taxon>
        <taxon>Bacillati</taxon>
        <taxon>Actinomycetota</taxon>
        <taxon>Actinomycetes</taxon>
        <taxon>Kitasatosporales</taxon>
        <taxon>Streptomycetaceae</taxon>
        <taxon>Streptomyces</taxon>
    </lineage>
</organism>
<comment type="caution">
    <text evidence="2">The sequence shown here is derived from an EMBL/GenBank/DDBJ whole genome shotgun (WGS) entry which is preliminary data.</text>
</comment>
<feature type="signal peptide" evidence="1">
    <location>
        <begin position="1"/>
        <end position="26"/>
    </location>
</feature>
<evidence type="ECO:0000313" key="3">
    <source>
        <dbReference type="Proteomes" id="UP000638353"/>
    </source>
</evidence>
<accession>A0A919CAF6</accession>
<dbReference type="AlphaFoldDB" id="A0A919CAF6"/>
<dbReference type="Proteomes" id="UP000638353">
    <property type="component" value="Unassembled WGS sequence"/>
</dbReference>
<dbReference type="EMBL" id="BMVC01000006">
    <property type="protein sequence ID" value="GHC95726.1"/>
    <property type="molecule type" value="Genomic_DNA"/>
</dbReference>
<evidence type="ECO:0008006" key="4">
    <source>
        <dbReference type="Google" id="ProtNLM"/>
    </source>
</evidence>
<name>A0A919CAF6_9ACTN</name>
<proteinExistence type="predicted"/>
<evidence type="ECO:0000256" key="1">
    <source>
        <dbReference type="SAM" id="SignalP"/>
    </source>
</evidence>
<evidence type="ECO:0000313" key="2">
    <source>
        <dbReference type="EMBL" id="GHC95726.1"/>
    </source>
</evidence>
<gene>
    <name evidence="2" type="ORF">GCM10010334_35440</name>
</gene>
<dbReference type="PROSITE" id="PS51257">
    <property type="entry name" value="PROKAR_LIPOPROTEIN"/>
    <property type="match status" value="1"/>
</dbReference>